<sequence>MGKSKIIVDLSKENLFFEEKNQTIKLLNFRLDNMSLDIAIYKKDKLIKNSSMVFAHLPKKLKAKLNPKK</sequence>
<evidence type="ECO:0000313" key="1">
    <source>
        <dbReference type="EMBL" id="KLE01738.1"/>
    </source>
</evidence>
<dbReference type="Proteomes" id="UP000035526">
    <property type="component" value="Unassembled WGS sequence"/>
</dbReference>
<organism evidence="1 2">
    <name type="scientific">Aliarcobacter butzleri L351</name>
    <dbReference type="NCBI Taxonomy" id="1447259"/>
    <lineage>
        <taxon>Bacteria</taxon>
        <taxon>Pseudomonadati</taxon>
        <taxon>Campylobacterota</taxon>
        <taxon>Epsilonproteobacteria</taxon>
        <taxon>Campylobacterales</taxon>
        <taxon>Arcobacteraceae</taxon>
        <taxon>Aliarcobacter</taxon>
    </lineage>
</organism>
<name>A0A837J6R0_9BACT</name>
<accession>A0A837J6R0</accession>
<dbReference type="RefSeq" id="WP_046991440.1">
    <property type="nucleotide sequence ID" value="NZ_JAIS01000058.1"/>
</dbReference>
<evidence type="ECO:0000313" key="2">
    <source>
        <dbReference type="Proteomes" id="UP000035526"/>
    </source>
</evidence>
<reference evidence="1 2" key="1">
    <citation type="submission" date="2014-01" db="EMBL/GenBank/DDBJ databases">
        <title>Development of a Comparative Genomic Fingerprinting Assay for High Resolution Genotyping of Arcobacter butzleri.</title>
        <authorList>
            <person name="Webb A.L."/>
            <person name="Inglis G.D."/>
            <person name="Kruczkiewicz P."/>
            <person name="Selinger L.B."/>
            <person name="Taboada E.N."/>
        </authorList>
    </citation>
    <scope>NUCLEOTIDE SEQUENCE [LARGE SCALE GENOMIC DNA]</scope>
    <source>
        <strain evidence="1 2">L351</strain>
    </source>
</reference>
<dbReference type="EMBL" id="JAIS01000058">
    <property type="protein sequence ID" value="KLE01738.1"/>
    <property type="molecule type" value="Genomic_DNA"/>
</dbReference>
<gene>
    <name evidence="1" type="ORF">AF76_04105</name>
</gene>
<proteinExistence type="predicted"/>
<dbReference type="AlphaFoldDB" id="A0A837J6R0"/>
<protein>
    <submittedName>
        <fullName evidence="1">Malate dehydrogenase</fullName>
    </submittedName>
</protein>
<comment type="caution">
    <text evidence="1">The sequence shown here is derived from an EMBL/GenBank/DDBJ whole genome shotgun (WGS) entry which is preliminary data.</text>
</comment>